<sequence>MEQTHIYDYLGAIEDPIFNKISNLEVGKVVDLGGVTVLLNQFGLYEVETGISHDCFRSKKQVYEGVSKYFSLIIW</sequence>
<reference evidence="1 2" key="1">
    <citation type="submission" date="2018-05" db="EMBL/GenBank/DDBJ databases">
        <title>Genomic Encyclopedia of Type Strains, Phase IV (KMG-IV): sequencing the most valuable type-strain genomes for metagenomic binning, comparative biology and taxonomic classification.</title>
        <authorList>
            <person name="Goeker M."/>
        </authorList>
    </citation>
    <scope>NUCLEOTIDE SEQUENCE [LARGE SCALE GENOMIC DNA]</scope>
    <source>
        <strain evidence="1 2">DSM 28556</strain>
    </source>
</reference>
<name>A0A2V3W6L8_9BACI</name>
<dbReference type="Proteomes" id="UP000247978">
    <property type="component" value="Unassembled WGS sequence"/>
</dbReference>
<accession>A0A2V3W6L8</accession>
<comment type="caution">
    <text evidence="1">The sequence shown here is derived from an EMBL/GenBank/DDBJ whole genome shotgun (WGS) entry which is preliminary data.</text>
</comment>
<dbReference type="AlphaFoldDB" id="A0A2V3W6L8"/>
<evidence type="ECO:0000313" key="2">
    <source>
        <dbReference type="Proteomes" id="UP000247978"/>
    </source>
</evidence>
<evidence type="ECO:0000313" key="1">
    <source>
        <dbReference type="EMBL" id="PXW88788.1"/>
    </source>
</evidence>
<dbReference type="EMBL" id="QJJQ01000003">
    <property type="protein sequence ID" value="PXW88788.1"/>
    <property type="molecule type" value="Genomic_DNA"/>
</dbReference>
<organism evidence="1 2">
    <name type="scientific">Pseudogracilibacillus auburnensis</name>
    <dbReference type="NCBI Taxonomy" id="1494959"/>
    <lineage>
        <taxon>Bacteria</taxon>
        <taxon>Bacillati</taxon>
        <taxon>Bacillota</taxon>
        <taxon>Bacilli</taxon>
        <taxon>Bacillales</taxon>
        <taxon>Bacillaceae</taxon>
        <taxon>Pseudogracilibacillus</taxon>
    </lineage>
</organism>
<gene>
    <name evidence="1" type="ORF">DFR56_103294</name>
</gene>
<dbReference type="RefSeq" id="WP_110394614.1">
    <property type="nucleotide sequence ID" value="NZ_JBHUHB010000001.1"/>
</dbReference>
<protein>
    <submittedName>
        <fullName evidence="1">Uncharacterized protein</fullName>
    </submittedName>
</protein>
<keyword evidence="2" id="KW-1185">Reference proteome</keyword>
<dbReference type="OrthoDB" id="2968682at2"/>
<proteinExistence type="predicted"/>